<keyword evidence="9" id="KW-0456">Lyase</keyword>
<dbReference type="SUPFAM" id="SSF55620">
    <property type="entry name" value="Tetrahydrobiopterin biosynthesis enzymes-like"/>
    <property type="match status" value="1"/>
</dbReference>
<dbReference type="Gene3D" id="3.30.479.10">
    <property type="entry name" value="6-pyruvoyl tetrahydropterin synthase/QueD"/>
    <property type="match status" value="1"/>
</dbReference>
<evidence type="ECO:0000256" key="4">
    <source>
        <dbReference type="ARBA" id="ARBA00013100"/>
    </source>
</evidence>
<dbReference type="KEGG" id="mde:101896166"/>
<comment type="cofactor">
    <cofactor evidence="1">
        <name>Zn(2+)</name>
        <dbReference type="ChEBI" id="CHEBI:29105"/>
    </cofactor>
</comment>
<dbReference type="PANTHER" id="PTHR12589:SF7">
    <property type="entry name" value="6-PYRUVOYL TETRAHYDROBIOPTERIN SYNTHASE"/>
    <property type="match status" value="1"/>
</dbReference>
<evidence type="ECO:0000256" key="3">
    <source>
        <dbReference type="ARBA" id="ARBA00009164"/>
    </source>
</evidence>
<dbReference type="PROSITE" id="PS00988">
    <property type="entry name" value="PTPS_2"/>
    <property type="match status" value="1"/>
</dbReference>
<reference evidence="10" key="1">
    <citation type="submission" date="2020-05" db="UniProtKB">
        <authorList>
            <consortium name="EnsemblMetazoa"/>
        </authorList>
    </citation>
    <scope>IDENTIFICATION</scope>
    <source>
        <strain evidence="10">Aabys</strain>
    </source>
</reference>
<dbReference type="OrthoDB" id="14045at2759"/>
<proteinExistence type="inferred from homology"/>
<dbReference type="EC" id="4.2.3.12" evidence="4"/>
<comment type="pathway">
    <text evidence="2">Cofactor biosynthesis; tetrahydrobiopterin biosynthesis; tetrahydrobiopterin from 7,8-dihydroneopterin triphosphate: step 1/3.</text>
</comment>
<name>A0A1I8NER8_MUSDO</name>
<evidence type="ECO:0000313" key="10">
    <source>
        <dbReference type="EnsemblMetazoa" id="MDOA014448-PA"/>
    </source>
</evidence>
<gene>
    <name evidence="10" type="primary">101896166</name>
</gene>
<dbReference type="GO" id="GO:0005739">
    <property type="term" value="C:mitochondrion"/>
    <property type="evidence" value="ECO:0007669"/>
    <property type="project" value="TreeGrafter"/>
</dbReference>
<dbReference type="InterPro" id="IPR007115">
    <property type="entry name" value="6-PTP_synth/QueD"/>
</dbReference>
<dbReference type="GO" id="GO:0003874">
    <property type="term" value="F:6-pyruvoyltetrahydropterin synthase activity"/>
    <property type="evidence" value="ECO:0007669"/>
    <property type="project" value="UniProtKB-EC"/>
</dbReference>
<dbReference type="VEuPathDB" id="VectorBase:MDOA014448"/>
<dbReference type="RefSeq" id="XP_005181581.2">
    <property type="nucleotide sequence ID" value="XM_005181524.4"/>
</dbReference>
<dbReference type="NCBIfam" id="TIGR00039">
    <property type="entry name" value="6PTHBS"/>
    <property type="match status" value="1"/>
</dbReference>
<accession>A0A1I8NER8</accession>
<dbReference type="InterPro" id="IPR022470">
    <property type="entry name" value="PTPS_Cys_AS"/>
</dbReference>
<dbReference type="Pfam" id="PF01242">
    <property type="entry name" value="PTPS"/>
    <property type="match status" value="1"/>
</dbReference>
<comment type="similarity">
    <text evidence="3">Belongs to the PTPS family.</text>
</comment>
<dbReference type="GO" id="GO:0006729">
    <property type="term" value="P:tetrahydrobiopterin biosynthetic process"/>
    <property type="evidence" value="ECO:0007669"/>
    <property type="project" value="UniProtKB-UniPathway"/>
</dbReference>
<organism evidence="10">
    <name type="scientific">Musca domestica</name>
    <name type="common">House fly</name>
    <dbReference type="NCBI Taxonomy" id="7370"/>
    <lineage>
        <taxon>Eukaryota</taxon>
        <taxon>Metazoa</taxon>
        <taxon>Ecdysozoa</taxon>
        <taxon>Arthropoda</taxon>
        <taxon>Hexapoda</taxon>
        <taxon>Insecta</taxon>
        <taxon>Pterygota</taxon>
        <taxon>Neoptera</taxon>
        <taxon>Endopterygota</taxon>
        <taxon>Diptera</taxon>
        <taxon>Brachycera</taxon>
        <taxon>Muscomorpha</taxon>
        <taxon>Muscoidea</taxon>
        <taxon>Muscidae</taxon>
        <taxon>Musca</taxon>
    </lineage>
</organism>
<dbReference type="VEuPathDB" id="VectorBase:MDOMA2_018958"/>
<evidence type="ECO:0000256" key="8">
    <source>
        <dbReference type="ARBA" id="ARBA00023007"/>
    </source>
</evidence>
<dbReference type="EnsemblMetazoa" id="MDOA014448-RA">
    <property type="protein sequence ID" value="MDOA014448-PA"/>
    <property type="gene ID" value="MDOA014448"/>
</dbReference>
<dbReference type="PROSITE" id="PS00987">
    <property type="entry name" value="PTPS_1"/>
    <property type="match status" value="1"/>
</dbReference>
<evidence type="ECO:0000256" key="9">
    <source>
        <dbReference type="ARBA" id="ARBA00023239"/>
    </source>
</evidence>
<dbReference type="PANTHER" id="PTHR12589">
    <property type="entry name" value="PYRUVOYL TETRAHYDROBIOPTERIN SYNTHASE"/>
    <property type="match status" value="1"/>
</dbReference>
<dbReference type="eggNOG" id="KOG4105">
    <property type="taxonomic scope" value="Eukaryota"/>
</dbReference>
<evidence type="ECO:0000256" key="6">
    <source>
        <dbReference type="ARBA" id="ARBA00022723"/>
    </source>
</evidence>
<evidence type="ECO:0000256" key="7">
    <source>
        <dbReference type="ARBA" id="ARBA00022833"/>
    </source>
</evidence>
<keyword evidence="7" id="KW-0862">Zinc</keyword>
<dbReference type="InterPro" id="IPR022469">
    <property type="entry name" value="PTPS_His_AS"/>
</dbReference>
<dbReference type="FunFam" id="3.30.479.10:FF:000003">
    <property type="entry name" value="6-pyruvoyl tetrahydrobiopterin synthase"/>
    <property type="match status" value="1"/>
</dbReference>
<dbReference type="CDD" id="cd00470">
    <property type="entry name" value="PTPS"/>
    <property type="match status" value="1"/>
</dbReference>
<evidence type="ECO:0000256" key="1">
    <source>
        <dbReference type="ARBA" id="ARBA00001947"/>
    </source>
</evidence>
<dbReference type="InterPro" id="IPR038418">
    <property type="entry name" value="6-PTP_synth/QueD_sf"/>
</dbReference>
<evidence type="ECO:0000256" key="2">
    <source>
        <dbReference type="ARBA" id="ARBA00005126"/>
    </source>
</evidence>
<dbReference type="AlphaFoldDB" id="A0A1I8NER8"/>
<dbReference type="STRING" id="7370.A0A1I8NER8"/>
<keyword evidence="6" id="KW-0479">Metal-binding</keyword>
<evidence type="ECO:0000256" key="5">
    <source>
        <dbReference type="ARBA" id="ARBA00015587"/>
    </source>
</evidence>
<dbReference type="UniPathway" id="UPA00849">
    <property type="reaction ID" value="UER00819"/>
</dbReference>
<dbReference type="GO" id="GO:0046872">
    <property type="term" value="F:metal ion binding"/>
    <property type="evidence" value="ECO:0007669"/>
    <property type="project" value="UniProtKB-KW"/>
</dbReference>
<keyword evidence="8" id="KW-0783">Tetrahydrobiopterin biosynthesis</keyword>
<protein>
    <recommendedName>
        <fullName evidence="5">6-pyruvoyl tetrahydrobiopterin synthase</fullName>
        <ecNumber evidence="4">4.2.3.12</ecNumber>
    </recommendedName>
</protein>
<sequence length="167" mass="19072">MSQQPVAFLTRKETFSACHRLHSKHLSDGENLEIYGKCNNPNGHGHNYTVEVTVRGPIDARTGMVMNITDLKLAMDGVIFKQLDHKNLDKDVEFFQNTPSTTENLTVFIWDNVRQSLKRPELLYEVKIYETDKNSVTYRGPYLQNGQFLLNKRSAKTSCTNISSDSD</sequence>